<dbReference type="Gene3D" id="3.40.50.300">
    <property type="entry name" value="P-loop containing nucleotide triphosphate hydrolases"/>
    <property type="match status" value="1"/>
</dbReference>
<dbReference type="GO" id="GO:0005525">
    <property type="term" value="F:GTP binding"/>
    <property type="evidence" value="ECO:0007669"/>
    <property type="project" value="InterPro"/>
</dbReference>
<protein>
    <recommendedName>
        <fullName evidence="2">G domain-containing protein</fullName>
    </recommendedName>
</protein>
<evidence type="ECO:0000313" key="4">
    <source>
        <dbReference type="Proteomes" id="UP000383932"/>
    </source>
</evidence>
<feature type="domain" description="G" evidence="2">
    <location>
        <begin position="8"/>
        <end position="69"/>
    </location>
</feature>
<reference evidence="3 4" key="1">
    <citation type="journal article" date="2019" name="Fungal Biol. Biotechnol.">
        <title>Draft genome sequence of fastidious pathogen Ceratobasidium theobromae, which causes vascular-streak dieback in Theobroma cacao.</title>
        <authorList>
            <person name="Ali S.S."/>
            <person name="Asman A."/>
            <person name="Shao J."/>
            <person name="Firmansyah A.P."/>
            <person name="Susilo A.W."/>
            <person name="Rosmana A."/>
            <person name="McMahon P."/>
            <person name="Junaid M."/>
            <person name="Guest D."/>
            <person name="Kheng T.Y."/>
            <person name="Meinhardt L.W."/>
            <person name="Bailey B.A."/>
        </authorList>
    </citation>
    <scope>NUCLEOTIDE SEQUENCE [LARGE SCALE GENOMIC DNA]</scope>
    <source>
        <strain evidence="3 4">CT2</strain>
    </source>
</reference>
<feature type="compositionally biased region" description="Pro residues" evidence="1">
    <location>
        <begin position="341"/>
        <end position="350"/>
    </location>
</feature>
<dbReference type="EMBL" id="SSOP01000231">
    <property type="protein sequence ID" value="KAB5589771.1"/>
    <property type="molecule type" value="Genomic_DNA"/>
</dbReference>
<evidence type="ECO:0000259" key="2">
    <source>
        <dbReference type="Pfam" id="PF01926"/>
    </source>
</evidence>
<sequence>MAEDTALIAIFGGTGTGKTTFVNDASGGKLQVGHQSHACTQDVEQSPVFQVDGRNVVLFDTPGFDDTHLSDTEILKRIVAFLAVSYKEGHRLTGIIYLHRITDIRVGGISRRTFNILRKLCGKDSLSNVLIVTNMWDDPPSPVQLMREAELQDHPDFFQPALEQGATMVRRPHKDARSARDIIRLLLQKEPVVLEIQQELVDQKKTLSDTGAGREVEKDLIMATEHHKAEMDELKQDMETALRERDERTQKELIEWQNQAKAAEEKRRTELESLKQGYTDEQTRWHKQIEEARAERQAAEVRQQVMQEELEMRRRQQQETDEHQRHELQKRIADLEHRVANPPPPPCVIM</sequence>
<keyword evidence="4" id="KW-1185">Reference proteome</keyword>
<accession>A0A5N5QE79</accession>
<gene>
    <name evidence="3" type="ORF">CTheo_6785</name>
</gene>
<organism evidence="3 4">
    <name type="scientific">Ceratobasidium theobromae</name>
    <dbReference type="NCBI Taxonomy" id="1582974"/>
    <lineage>
        <taxon>Eukaryota</taxon>
        <taxon>Fungi</taxon>
        <taxon>Dikarya</taxon>
        <taxon>Basidiomycota</taxon>
        <taxon>Agaricomycotina</taxon>
        <taxon>Agaricomycetes</taxon>
        <taxon>Cantharellales</taxon>
        <taxon>Ceratobasidiaceae</taxon>
        <taxon>Ceratobasidium</taxon>
    </lineage>
</organism>
<dbReference type="OrthoDB" id="8954335at2759"/>
<feature type="compositionally biased region" description="Basic and acidic residues" evidence="1">
    <location>
        <begin position="310"/>
        <end position="339"/>
    </location>
</feature>
<evidence type="ECO:0000313" key="3">
    <source>
        <dbReference type="EMBL" id="KAB5589771.1"/>
    </source>
</evidence>
<feature type="region of interest" description="Disordered" evidence="1">
    <location>
        <begin position="310"/>
        <end position="350"/>
    </location>
</feature>
<dbReference type="SUPFAM" id="SSF52540">
    <property type="entry name" value="P-loop containing nucleoside triphosphate hydrolases"/>
    <property type="match status" value="1"/>
</dbReference>
<dbReference type="Proteomes" id="UP000383932">
    <property type="component" value="Unassembled WGS sequence"/>
</dbReference>
<comment type="caution">
    <text evidence="3">The sequence shown here is derived from an EMBL/GenBank/DDBJ whole genome shotgun (WGS) entry which is preliminary data.</text>
</comment>
<dbReference type="AlphaFoldDB" id="A0A5N5QE79"/>
<dbReference type="Pfam" id="PF01926">
    <property type="entry name" value="MMR_HSR1"/>
    <property type="match status" value="1"/>
</dbReference>
<dbReference type="InterPro" id="IPR027417">
    <property type="entry name" value="P-loop_NTPase"/>
</dbReference>
<evidence type="ECO:0000256" key="1">
    <source>
        <dbReference type="SAM" id="MobiDB-lite"/>
    </source>
</evidence>
<name>A0A5N5QE79_9AGAM</name>
<dbReference type="InterPro" id="IPR006073">
    <property type="entry name" value="GTP-bd"/>
</dbReference>
<proteinExistence type="predicted"/>